<dbReference type="GO" id="GO:0031106">
    <property type="term" value="P:septin ring organization"/>
    <property type="evidence" value="ECO:0007669"/>
    <property type="project" value="TreeGrafter"/>
</dbReference>
<dbReference type="Proteomes" id="UP001175000">
    <property type="component" value="Unassembled WGS sequence"/>
</dbReference>
<dbReference type="PROSITE" id="PS51419">
    <property type="entry name" value="RAB"/>
    <property type="match status" value="1"/>
</dbReference>
<keyword evidence="3" id="KW-1185">Reference proteome</keyword>
<feature type="region of interest" description="Disordered" evidence="1">
    <location>
        <begin position="210"/>
        <end position="254"/>
    </location>
</feature>
<name>A0AA40C3N1_9PEZI</name>
<dbReference type="InterPro" id="IPR001806">
    <property type="entry name" value="Small_GTPase"/>
</dbReference>
<dbReference type="GO" id="GO:0005525">
    <property type="term" value="F:GTP binding"/>
    <property type="evidence" value="ECO:0007669"/>
    <property type="project" value="InterPro"/>
</dbReference>
<dbReference type="SMART" id="SM00173">
    <property type="entry name" value="RAS"/>
    <property type="match status" value="1"/>
</dbReference>
<feature type="compositionally biased region" description="Low complexity" evidence="1">
    <location>
        <begin position="231"/>
        <end position="244"/>
    </location>
</feature>
<dbReference type="InterPro" id="IPR027417">
    <property type="entry name" value="P-loop_NTPase"/>
</dbReference>
<comment type="caution">
    <text evidence="2">The sequence shown here is derived from an EMBL/GenBank/DDBJ whole genome shotgun (WGS) entry which is preliminary data.</text>
</comment>
<dbReference type="SUPFAM" id="SSF52540">
    <property type="entry name" value="P-loop containing nucleoside triphosphate hydrolases"/>
    <property type="match status" value="1"/>
</dbReference>
<dbReference type="GO" id="GO:0003924">
    <property type="term" value="F:GTPase activity"/>
    <property type="evidence" value="ECO:0007669"/>
    <property type="project" value="InterPro"/>
</dbReference>
<proteinExistence type="predicted"/>
<dbReference type="PANTHER" id="PTHR47339">
    <property type="entry name" value="CELL DIVISION CONTROL PROTEIN 24"/>
    <property type="match status" value="1"/>
</dbReference>
<dbReference type="EMBL" id="JAULSU010000003">
    <property type="protein sequence ID" value="KAK0623842.1"/>
    <property type="molecule type" value="Genomic_DNA"/>
</dbReference>
<dbReference type="Pfam" id="PF00071">
    <property type="entry name" value="Ras"/>
    <property type="match status" value="1"/>
</dbReference>
<dbReference type="Gene3D" id="3.40.50.300">
    <property type="entry name" value="P-loop containing nucleotide triphosphate hydrolases"/>
    <property type="match status" value="1"/>
</dbReference>
<dbReference type="AlphaFoldDB" id="A0AA40C3N1"/>
<dbReference type="GO" id="GO:0030010">
    <property type="term" value="P:establishment of cell polarity"/>
    <property type="evidence" value="ECO:0007669"/>
    <property type="project" value="TreeGrafter"/>
</dbReference>
<evidence type="ECO:0000313" key="3">
    <source>
        <dbReference type="Proteomes" id="UP001175000"/>
    </source>
</evidence>
<evidence type="ECO:0000256" key="1">
    <source>
        <dbReference type="SAM" id="MobiDB-lite"/>
    </source>
</evidence>
<dbReference type="PROSITE" id="PS51421">
    <property type="entry name" value="RAS"/>
    <property type="match status" value="1"/>
</dbReference>
<dbReference type="PANTHER" id="PTHR47339:SF1">
    <property type="entry name" value="CELL DIVISION CONTROL PROTEIN 24"/>
    <property type="match status" value="1"/>
</dbReference>
<dbReference type="InterPro" id="IPR053026">
    <property type="entry name" value="CDC42_GEF"/>
</dbReference>
<gene>
    <name evidence="2" type="ORF">B0T14DRAFT_602332</name>
</gene>
<dbReference type="SMART" id="SM00175">
    <property type="entry name" value="RAB"/>
    <property type="match status" value="1"/>
</dbReference>
<accession>A0AA40C3N1</accession>
<dbReference type="GO" id="GO:0000935">
    <property type="term" value="C:division septum"/>
    <property type="evidence" value="ECO:0007669"/>
    <property type="project" value="TreeGrafter"/>
</dbReference>
<evidence type="ECO:0000313" key="2">
    <source>
        <dbReference type="EMBL" id="KAK0623842.1"/>
    </source>
</evidence>
<dbReference type="GO" id="GO:0005634">
    <property type="term" value="C:nucleus"/>
    <property type="evidence" value="ECO:0007669"/>
    <property type="project" value="TreeGrafter"/>
</dbReference>
<sequence>MYAGRVASSSPTIPLIKFEAGSSPPARRSVGKMEPLSAIASVAGILTAASEVAKLLGPYAAATRSAAAIASQMESELLQTRVILHGLQGFVSNLSGSPVRYAFLIQVDDLIEVLTDGVLIFDELQSILQTLPSVDSPGTASLWRTAVPSARWVNKKDPLLAIFARLQGFKSSITCILNILQSDFQARAEESHQKLLSLVGSLQKNSRLPRVSELAHEPPPAGVEVADSDPQQRSSLISQQQRMSVTTVGPGDTSKPSRFSLFKLPFEEDLKTSGPYLRAKRETMDYSFRSSVARSHAWSVYSGMSLSDISELSVLALPIYRDDLVNSQHYQFGDHDDKPRTDFPAPRTAWKRSIFHECVEIEMQLSQLEDFKPIILALRQSTWEDVNPLELLRNIFLDGQRLLELFKRVDHFQQSNLSSLLLGSGVGRQQWSTQLCADQLGLTAAECPIAADLLAEDTTQHLKLIRLLQNLLQRLTAAGEIRAVLFNPSIPFATETFLLSERAYVGRLEELQQSLVKIGWSSGYTDNLSSLVNVQRKFLLAAEEAALKPWTEQRWDTVFSGWSQQATTSYPSMISGEIEAADTLKRISSSNVGDGLMQELTRAVLPLLSAPAERLRKYRSFVEGLSTNGQPGEAQAARCLEAVEGAVNVPLELLKLRTTNQVLYETIAKSDRKDIAERGELLLFASDARGRVRQMISTNDLLRSPVHIEVYLYRHVLLFVSSHSTRDGQGSRSRLSRIRVATSTRQRRNLQKLINMCDVFDVQSKDTDGIVVQWQRDGVSPTYDELSFELPDAKTRDKWVASLRGKMVPKPLRFARSNFRAAILGTNSFDQEELKLQFELAIGYQRNIQVDGRYAKLDLNEVVYVPEYVTTMVLHDVPLNQQDGCIFVYNIANGSSFRTVEPLYKNTRSLKDSYNGLAAVLVGVRHGGQNDRVVTADDGRGLAKKLGIKFFEVNLDTKANVLEPFFELMREIWRLS</sequence>
<dbReference type="InterPro" id="IPR035899">
    <property type="entry name" value="DBL_dom_sf"/>
</dbReference>
<evidence type="ECO:0008006" key="4">
    <source>
        <dbReference type="Google" id="ProtNLM"/>
    </source>
</evidence>
<dbReference type="SUPFAM" id="SSF48065">
    <property type="entry name" value="DBL homology domain (DH-domain)"/>
    <property type="match status" value="1"/>
</dbReference>
<protein>
    <recommendedName>
        <fullName evidence="4">DH domain-containing protein</fullName>
    </recommendedName>
</protein>
<reference evidence="2" key="1">
    <citation type="submission" date="2023-06" db="EMBL/GenBank/DDBJ databases">
        <title>Genome-scale phylogeny and comparative genomics of the fungal order Sordariales.</title>
        <authorList>
            <consortium name="Lawrence Berkeley National Laboratory"/>
            <person name="Hensen N."/>
            <person name="Bonometti L."/>
            <person name="Westerberg I."/>
            <person name="Brannstrom I.O."/>
            <person name="Guillou S."/>
            <person name="Cros-Aarteil S."/>
            <person name="Calhoun S."/>
            <person name="Haridas S."/>
            <person name="Kuo A."/>
            <person name="Mondo S."/>
            <person name="Pangilinan J."/>
            <person name="Riley R."/>
            <person name="Labutti K."/>
            <person name="Andreopoulos B."/>
            <person name="Lipzen A."/>
            <person name="Chen C."/>
            <person name="Yanf M."/>
            <person name="Daum C."/>
            <person name="Ng V."/>
            <person name="Clum A."/>
            <person name="Steindorff A."/>
            <person name="Ohm R."/>
            <person name="Martin F."/>
            <person name="Silar P."/>
            <person name="Natvig D."/>
            <person name="Lalanne C."/>
            <person name="Gautier V."/>
            <person name="Ament-Velasquez S.L."/>
            <person name="Kruys A."/>
            <person name="Hutchinson M.I."/>
            <person name="Powell A.J."/>
            <person name="Barry K."/>
            <person name="Miller A.N."/>
            <person name="Grigoriev I.V."/>
            <person name="Debuchy R."/>
            <person name="Gladieux P."/>
            <person name="Thoren M.H."/>
            <person name="Johannesson H."/>
        </authorList>
    </citation>
    <scope>NUCLEOTIDE SEQUENCE</scope>
    <source>
        <strain evidence="2">CBS 606.72</strain>
    </source>
</reference>
<organism evidence="2 3">
    <name type="scientific">Immersiella caudata</name>
    <dbReference type="NCBI Taxonomy" id="314043"/>
    <lineage>
        <taxon>Eukaryota</taxon>
        <taxon>Fungi</taxon>
        <taxon>Dikarya</taxon>
        <taxon>Ascomycota</taxon>
        <taxon>Pezizomycotina</taxon>
        <taxon>Sordariomycetes</taxon>
        <taxon>Sordariomycetidae</taxon>
        <taxon>Sordariales</taxon>
        <taxon>Lasiosphaeriaceae</taxon>
        <taxon>Immersiella</taxon>
    </lineage>
</organism>
<dbReference type="GO" id="GO:0043332">
    <property type="term" value="C:mating projection tip"/>
    <property type="evidence" value="ECO:0007669"/>
    <property type="project" value="TreeGrafter"/>
</dbReference>
<dbReference type="GO" id="GO:0005737">
    <property type="term" value="C:cytoplasm"/>
    <property type="evidence" value="ECO:0007669"/>
    <property type="project" value="TreeGrafter"/>
</dbReference>